<dbReference type="AlphaFoldDB" id="A0A1E7FDJ1"/>
<reference evidence="2 3" key="1">
    <citation type="submission" date="2016-09" db="EMBL/GenBank/DDBJ databases">
        <title>Extensive genetic diversity and differential bi-allelic expression allows diatom success in the polar Southern Ocean.</title>
        <authorList>
            <consortium name="DOE Joint Genome Institute"/>
            <person name="Mock T."/>
            <person name="Otillar R.P."/>
            <person name="Strauss J."/>
            <person name="Dupont C."/>
            <person name="Frickenhaus S."/>
            <person name="Maumus F."/>
            <person name="Mcmullan M."/>
            <person name="Sanges R."/>
            <person name="Schmutz J."/>
            <person name="Toseland A."/>
            <person name="Valas R."/>
            <person name="Veluchamy A."/>
            <person name="Ward B.J."/>
            <person name="Allen A."/>
            <person name="Barry K."/>
            <person name="Falciatore A."/>
            <person name="Ferrante M."/>
            <person name="Fortunato A.E."/>
            <person name="Gloeckner G."/>
            <person name="Gruber A."/>
            <person name="Hipkin R."/>
            <person name="Janech M."/>
            <person name="Kroth P."/>
            <person name="Leese F."/>
            <person name="Lindquist E."/>
            <person name="Lyon B.R."/>
            <person name="Martin J."/>
            <person name="Mayer C."/>
            <person name="Parker M."/>
            <person name="Quesneville H."/>
            <person name="Raymond J."/>
            <person name="Uhlig C."/>
            <person name="Valentin K.U."/>
            <person name="Worden A.Z."/>
            <person name="Armbrust E.V."/>
            <person name="Bowler C."/>
            <person name="Green B."/>
            <person name="Moulton V."/>
            <person name="Van Oosterhout C."/>
            <person name="Grigoriev I."/>
        </authorList>
    </citation>
    <scope>NUCLEOTIDE SEQUENCE [LARGE SCALE GENOMIC DNA]</scope>
    <source>
        <strain evidence="2 3">CCMP1102</strain>
    </source>
</reference>
<accession>A0A1E7FDJ1</accession>
<dbReference type="InterPro" id="IPR045388">
    <property type="entry name" value="HHL1-like"/>
</dbReference>
<organism evidence="2 3">
    <name type="scientific">Fragilariopsis cylindrus CCMP1102</name>
    <dbReference type="NCBI Taxonomy" id="635003"/>
    <lineage>
        <taxon>Eukaryota</taxon>
        <taxon>Sar</taxon>
        <taxon>Stramenopiles</taxon>
        <taxon>Ochrophyta</taxon>
        <taxon>Bacillariophyta</taxon>
        <taxon>Bacillariophyceae</taxon>
        <taxon>Bacillariophycidae</taxon>
        <taxon>Bacillariales</taxon>
        <taxon>Bacillariaceae</taxon>
        <taxon>Fragilariopsis</taxon>
    </lineage>
</organism>
<dbReference type="OrthoDB" id="197165at2759"/>
<dbReference type="Pfam" id="PF20133">
    <property type="entry name" value="HHL1-like"/>
    <property type="match status" value="1"/>
</dbReference>
<feature type="signal peptide" evidence="1">
    <location>
        <begin position="1"/>
        <end position="20"/>
    </location>
</feature>
<feature type="chain" id="PRO_5009193000" evidence="1">
    <location>
        <begin position="21"/>
        <end position="187"/>
    </location>
</feature>
<proteinExistence type="predicted"/>
<evidence type="ECO:0000313" key="3">
    <source>
        <dbReference type="Proteomes" id="UP000095751"/>
    </source>
</evidence>
<sequence>MKGATIAITLLAAILPQTLSFGVGSIRQTQHQVCSKSSLMAKGFGNVDDTKKVEKSKSDGQVERERASSKYDEIAKSGGQEYAVFVRQFGSPDDSWLPCGSVAVARGDQVSNAIFGNEEALKIGIVRTFPKLMGSEAEFEYGYNLKIYPDEPVEVASKRAGGDGPSIGNWMSNLLSPIDASSAAPPS</sequence>
<protein>
    <submittedName>
        <fullName evidence="2">Uncharacterized protein</fullName>
    </submittedName>
</protein>
<dbReference type="KEGG" id="fcy:FRACYDRAFT_261155"/>
<dbReference type="Proteomes" id="UP000095751">
    <property type="component" value="Unassembled WGS sequence"/>
</dbReference>
<evidence type="ECO:0000256" key="1">
    <source>
        <dbReference type="SAM" id="SignalP"/>
    </source>
</evidence>
<keyword evidence="3" id="KW-1185">Reference proteome</keyword>
<gene>
    <name evidence="2" type="ORF">FRACYDRAFT_261155</name>
</gene>
<name>A0A1E7FDJ1_9STRA</name>
<dbReference type="EMBL" id="KV784358">
    <property type="protein sequence ID" value="OEU16248.1"/>
    <property type="molecule type" value="Genomic_DNA"/>
</dbReference>
<keyword evidence="1" id="KW-0732">Signal</keyword>
<dbReference type="InParanoid" id="A0A1E7FDJ1"/>
<evidence type="ECO:0000313" key="2">
    <source>
        <dbReference type="EMBL" id="OEU16248.1"/>
    </source>
</evidence>